<sequence length="232" mass="27444">MRDPRLYRNRQFIERALNNLEYSEISNRISAIDFLQNVACININPELILQKIINSMTDEDDIVRASIDAIKQYCQTKCENACEFTMKLVWKKDQSELVNFAKHIDFAYIFLYLKKVYEKELAEFLLGHMRFPDPFLGDNEQFEYFQVFCATFNRDDMAEYNFFEEVTDAFNKKISFISYRELMFQSNLVDYLYLARQFLPGLGNIFRHAIVLDLKKVGGNILINGSIHLKKK</sequence>
<dbReference type="Proteomes" id="UP001152747">
    <property type="component" value="Unassembled WGS sequence"/>
</dbReference>
<evidence type="ECO:0000313" key="2">
    <source>
        <dbReference type="Proteomes" id="UP001152747"/>
    </source>
</evidence>
<organism evidence="1 2">
    <name type="scientific">Caenorhabditis angaria</name>
    <dbReference type="NCBI Taxonomy" id="860376"/>
    <lineage>
        <taxon>Eukaryota</taxon>
        <taxon>Metazoa</taxon>
        <taxon>Ecdysozoa</taxon>
        <taxon>Nematoda</taxon>
        <taxon>Chromadorea</taxon>
        <taxon>Rhabditida</taxon>
        <taxon>Rhabditina</taxon>
        <taxon>Rhabditomorpha</taxon>
        <taxon>Rhabditoidea</taxon>
        <taxon>Rhabditidae</taxon>
        <taxon>Peloderinae</taxon>
        <taxon>Caenorhabditis</taxon>
    </lineage>
</organism>
<accession>A0A9P1J0Q5</accession>
<proteinExistence type="predicted"/>
<dbReference type="EMBL" id="CANHGI010000006">
    <property type="protein sequence ID" value="CAI5454535.1"/>
    <property type="molecule type" value="Genomic_DNA"/>
</dbReference>
<gene>
    <name evidence="1" type="ORF">CAMP_LOCUS17172</name>
</gene>
<name>A0A9P1J0Q5_9PELO</name>
<comment type="caution">
    <text evidence="1">The sequence shown here is derived from an EMBL/GenBank/DDBJ whole genome shotgun (WGS) entry which is preliminary data.</text>
</comment>
<dbReference type="AlphaFoldDB" id="A0A9P1J0Q5"/>
<protein>
    <submittedName>
        <fullName evidence="1">Uncharacterized protein</fullName>
    </submittedName>
</protein>
<reference evidence="1" key="1">
    <citation type="submission" date="2022-11" db="EMBL/GenBank/DDBJ databases">
        <authorList>
            <person name="Kikuchi T."/>
        </authorList>
    </citation>
    <scope>NUCLEOTIDE SEQUENCE</scope>
    <source>
        <strain evidence="1">PS1010</strain>
    </source>
</reference>
<keyword evidence="2" id="KW-1185">Reference proteome</keyword>
<evidence type="ECO:0000313" key="1">
    <source>
        <dbReference type="EMBL" id="CAI5454535.1"/>
    </source>
</evidence>